<evidence type="ECO:0000259" key="1">
    <source>
        <dbReference type="Pfam" id="PF06527"/>
    </source>
</evidence>
<keyword evidence="3" id="KW-1185">Reference proteome</keyword>
<comment type="caution">
    <text evidence="2">The sequence shown here is derived from an EMBL/GenBank/DDBJ whole genome shotgun (WGS) entry which is preliminary data.</text>
</comment>
<dbReference type="Proteomes" id="UP000597656">
    <property type="component" value="Unassembled WGS sequence"/>
</dbReference>
<dbReference type="RefSeq" id="WP_189160754.1">
    <property type="nucleotide sequence ID" value="NZ_BMNC01000036.1"/>
</dbReference>
<dbReference type="Pfam" id="PF06527">
    <property type="entry name" value="TniQ"/>
    <property type="match status" value="1"/>
</dbReference>
<evidence type="ECO:0000313" key="2">
    <source>
        <dbReference type="EMBL" id="GGN30145.1"/>
    </source>
</evidence>
<name>A0ABQ2ITJ1_9PSEU</name>
<accession>A0ABQ2ITJ1</accession>
<evidence type="ECO:0000313" key="3">
    <source>
        <dbReference type="Proteomes" id="UP000597656"/>
    </source>
</evidence>
<reference evidence="3" key="1">
    <citation type="journal article" date="2019" name="Int. J. Syst. Evol. Microbiol.">
        <title>The Global Catalogue of Microorganisms (GCM) 10K type strain sequencing project: providing services to taxonomists for standard genome sequencing and annotation.</title>
        <authorList>
            <consortium name="The Broad Institute Genomics Platform"/>
            <consortium name="The Broad Institute Genome Sequencing Center for Infectious Disease"/>
            <person name="Wu L."/>
            <person name="Ma J."/>
        </authorList>
    </citation>
    <scope>NUCLEOTIDE SEQUENCE [LARGE SCALE GENOMIC DNA]</scope>
    <source>
        <strain evidence="3">CGMCC 4.7319</strain>
    </source>
</reference>
<protein>
    <recommendedName>
        <fullName evidence="1">TniQ domain-containing protein</fullName>
    </recommendedName>
</protein>
<gene>
    <name evidence="2" type="ORF">GCM10011609_87710</name>
</gene>
<sequence length="128" mass="14309">MVETFARATRLSTTEVTALTLASFSARYPPLDPGFSGRQRLIHGIFVKENWVFSRASRFCPECLAGVGSTIPQQHGGAWDLLWRLPVVFACPTHRRLLQHTCPGCEQPPHHRVQGQSKQILPFLDTTA</sequence>
<feature type="domain" description="TniQ" evidence="1">
    <location>
        <begin position="4"/>
        <end position="98"/>
    </location>
</feature>
<proteinExistence type="predicted"/>
<dbReference type="EMBL" id="BMNC01000036">
    <property type="protein sequence ID" value="GGN30145.1"/>
    <property type="molecule type" value="Genomic_DNA"/>
</dbReference>
<dbReference type="InterPro" id="IPR009492">
    <property type="entry name" value="TniQ"/>
</dbReference>
<organism evidence="2 3">
    <name type="scientific">Lentzea pudingi</name>
    <dbReference type="NCBI Taxonomy" id="1789439"/>
    <lineage>
        <taxon>Bacteria</taxon>
        <taxon>Bacillati</taxon>
        <taxon>Actinomycetota</taxon>
        <taxon>Actinomycetes</taxon>
        <taxon>Pseudonocardiales</taxon>
        <taxon>Pseudonocardiaceae</taxon>
        <taxon>Lentzea</taxon>
    </lineage>
</organism>